<dbReference type="STRING" id="1048205.AB852_24450"/>
<comment type="caution">
    <text evidence="1">The sequence shown here is derived from an EMBL/GenBank/DDBJ whole genome shotgun (WGS) entry which is preliminary data.</text>
</comment>
<keyword evidence="2" id="KW-1185">Reference proteome</keyword>
<gene>
    <name evidence="1" type="ORF">AB852_24450</name>
</gene>
<dbReference type="AlphaFoldDB" id="A0A1Q4V315"/>
<dbReference type="GeneID" id="96790086"/>
<evidence type="ECO:0000313" key="2">
    <source>
        <dbReference type="Proteomes" id="UP000186455"/>
    </source>
</evidence>
<accession>A0A1Q4V315</accession>
<dbReference type="RefSeq" id="WP_073792425.1">
    <property type="nucleotide sequence ID" value="NZ_CP109583.1"/>
</dbReference>
<organism evidence="1 2">
    <name type="scientific">Streptomyces uncialis</name>
    <dbReference type="NCBI Taxonomy" id="1048205"/>
    <lineage>
        <taxon>Bacteria</taxon>
        <taxon>Bacillati</taxon>
        <taxon>Actinomycetota</taxon>
        <taxon>Actinomycetes</taxon>
        <taxon>Kitasatosporales</taxon>
        <taxon>Streptomycetaceae</taxon>
        <taxon>Streptomyces</taxon>
    </lineage>
</organism>
<protein>
    <submittedName>
        <fullName evidence="1">Guanosine polyphosphate pyrophosphohydrolase</fullName>
    </submittedName>
</protein>
<name>A0A1Q4V315_9ACTN</name>
<dbReference type="InterPro" id="IPR029068">
    <property type="entry name" value="Glyas_Bleomycin-R_OHBP_Dase"/>
</dbReference>
<reference evidence="1 2" key="1">
    <citation type="submission" date="2015-06" db="EMBL/GenBank/DDBJ databases">
        <title>Cloning and characterization of the uncialamcin biosynthetic gene cluster.</title>
        <authorList>
            <person name="Yan X."/>
            <person name="Huang T."/>
            <person name="Ge H."/>
            <person name="Shen B."/>
        </authorList>
    </citation>
    <scope>NUCLEOTIDE SEQUENCE [LARGE SCALE GENOMIC DNA]</scope>
    <source>
        <strain evidence="1 2">DCA2648</strain>
    </source>
</reference>
<sequence>MRATLLVIYTPDLEGCRTFYAGFGLPMVREQHGAGPVHYAAELEGGFVFEVYPADGKEATGRARLAFSVPAGPLPTGTHRLTDPDGRTVVVTAEPAVGRS</sequence>
<dbReference type="Gene3D" id="3.10.180.10">
    <property type="entry name" value="2,3-Dihydroxybiphenyl 1,2-Dioxygenase, domain 1"/>
    <property type="match status" value="1"/>
</dbReference>
<dbReference type="GO" id="GO:0016787">
    <property type="term" value="F:hydrolase activity"/>
    <property type="evidence" value="ECO:0007669"/>
    <property type="project" value="UniProtKB-KW"/>
</dbReference>
<keyword evidence="1" id="KW-0378">Hydrolase</keyword>
<dbReference type="Proteomes" id="UP000186455">
    <property type="component" value="Unassembled WGS sequence"/>
</dbReference>
<proteinExistence type="predicted"/>
<evidence type="ECO:0000313" key="1">
    <source>
        <dbReference type="EMBL" id="OKH92120.1"/>
    </source>
</evidence>
<dbReference type="SUPFAM" id="SSF54593">
    <property type="entry name" value="Glyoxalase/Bleomycin resistance protein/Dihydroxybiphenyl dioxygenase"/>
    <property type="match status" value="1"/>
</dbReference>
<dbReference type="EMBL" id="LFBV01000007">
    <property type="protein sequence ID" value="OKH92120.1"/>
    <property type="molecule type" value="Genomic_DNA"/>
</dbReference>